<keyword evidence="3" id="KW-0378">Hydrolase</keyword>
<dbReference type="EMBL" id="CAJOBC010000487">
    <property type="protein sequence ID" value="CAF3592135.1"/>
    <property type="molecule type" value="Genomic_DNA"/>
</dbReference>
<dbReference type="InterPro" id="IPR022684">
    <property type="entry name" value="Calpain_cysteine_protease"/>
</dbReference>
<evidence type="ECO:0000256" key="4">
    <source>
        <dbReference type="ARBA" id="ARBA00022807"/>
    </source>
</evidence>
<dbReference type="GO" id="GO:0006508">
    <property type="term" value="P:proteolysis"/>
    <property type="evidence" value="ECO:0007669"/>
    <property type="project" value="UniProtKB-KW"/>
</dbReference>
<dbReference type="InterPro" id="IPR038765">
    <property type="entry name" value="Papain-like_cys_pep_sf"/>
</dbReference>
<dbReference type="OrthoDB" id="424753at2759"/>
<comment type="caution">
    <text evidence="6">Lacks conserved residue(s) required for the propagation of feature annotation.</text>
</comment>
<dbReference type="PROSITE" id="PS00139">
    <property type="entry name" value="THIOL_PROTEASE_CYS"/>
    <property type="match status" value="1"/>
</dbReference>
<feature type="region of interest" description="Disordered" evidence="7">
    <location>
        <begin position="1"/>
        <end position="27"/>
    </location>
</feature>
<dbReference type="PANTHER" id="PTHR10183:SF382">
    <property type="entry name" value="CALPAIN-15"/>
    <property type="match status" value="1"/>
</dbReference>
<comment type="similarity">
    <text evidence="1">Belongs to the peptidase C2 family.</text>
</comment>
<sequence length="649" mass="74676">MQGTGKTENTLGEKSLYEKNSNSKSSCNECERDSLALVNSIPILNRNIPSQSKYVSLPVEERQRNDETDAERAYAEILKYCQMTKIHFVDDSFPPILRSVGNEGLNVKVLQWLRIRDIAPSLLDDSQFKWSVMLKDPNSSDIQQGQLGDCWLMAALALITERPAMLQHILLTKEVNNEGIYLIRLCKNGQWVTVMVDDCFPCTSGKILAFTQAKRRQLYVPLIEKACAKIFGSYSNLIGGQTSEGLLLLTGAPCNHIHLENHYTTNHNGGEQIDSDVLWAKLLSACEFDLLIGASTGRSDISNDEYTHIKIHGNHAFSILKVYSLSHDERFVLVRDPHSCTRYEDKYITRETLNLLQAFHRGERRSGSFWMSWRIFLKYFSTITICQWRSDLFDVRSDGQFTTDASQPINAYYFYIKTTTQINISLVYHKQDRKQRTCHIQTFLLCDINSTTGKIGAITAIIRSRRGGFTYWNGSLRDGSYMLIPFSTSFWSNKHHISSLKYTVVIHSSNLLDLTHIEEPVTLLADCLIAAVIKNCRKPNMGKDYNYYQIDRHLDCIPFVAENCSYHQYLNVSIDIEEARRVRSSRQTFLTVDSLPPRTRQIVFLIEWKNQLNESSNMNYSIQNHFNHKRSEILPHLMNIDFHQPRPIF</sequence>
<dbReference type="PANTHER" id="PTHR10183">
    <property type="entry name" value="CALPAIN"/>
    <property type="match status" value="1"/>
</dbReference>
<feature type="compositionally biased region" description="Low complexity" evidence="7">
    <location>
        <begin position="18"/>
        <end position="27"/>
    </location>
</feature>
<dbReference type="InterPro" id="IPR001300">
    <property type="entry name" value="Peptidase_C2_calpain_cat"/>
</dbReference>
<dbReference type="SUPFAM" id="SSF54001">
    <property type="entry name" value="Cysteine proteinases"/>
    <property type="match status" value="1"/>
</dbReference>
<name>A0A813SXC7_9BILA</name>
<keyword evidence="2" id="KW-0645">Protease</keyword>
<dbReference type="PRINTS" id="PR00704">
    <property type="entry name" value="CALPAIN"/>
</dbReference>
<evidence type="ECO:0000256" key="6">
    <source>
        <dbReference type="PROSITE-ProRule" id="PRU00239"/>
    </source>
</evidence>
<reference evidence="9" key="1">
    <citation type="submission" date="2021-02" db="EMBL/GenBank/DDBJ databases">
        <authorList>
            <person name="Nowell W R."/>
        </authorList>
    </citation>
    <scope>NUCLEOTIDE SEQUENCE</scope>
</reference>
<evidence type="ECO:0000256" key="7">
    <source>
        <dbReference type="SAM" id="MobiDB-lite"/>
    </source>
</evidence>
<dbReference type="GO" id="GO:0005737">
    <property type="term" value="C:cytoplasm"/>
    <property type="evidence" value="ECO:0007669"/>
    <property type="project" value="TreeGrafter"/>
</dbReference>
<dbReference type="Proteomes" id="UP000681722">
    <property type="component" value="Unassembled WGS sequence"/>
</dbReference>
<dbReference type="PROSITE" id="PS50203">
    <property type="entry name" value="CALPAIN_CAT"/>
    <property type="match status" value="1"/>
</dbReference>
<evidence type="ECO:0000256" key="1">
    <source>
        <dbReference type="ARBA" id="ARBA00007623"/>
    </source>
</evidence>
<dbReference type="GO" id="GO:0004198">
    <property type="term" value="F:calcium-dependent cysteine-type endopeptidase activity"/>
    <property type="evidence" value="ECO:0007669"/>
    <property type="project" value="InterPro"/>
</dbReference>
<dbReference type="Proteomes" id="UP000663829">
    <property type="component" value="Unassembled WGS sequence"/>
</dbReference>
<dbReference type="AlphaFoldDB" id="A0A813SXC7"/>
<feature type="compositionally biased region" description="Polar residues" evidence="7">
    <location>
        <begin position="1"/>
        <end position="12"/>
    </location>
</feature>
<accession>A0A813SXC7</accession>
<evidence type="ECO:0000256" key="3">
    <source>
        <dbReference type="ARBA" id="ARBA00022801"/>
    </source>
</evidence>
<dbReference type="CDD" id="cd00044">
    <property type="entry name" value="CysPc"/>
    <property type="match status" value="1"/>
</dbReference>
<evidence type="ECO:0000256" key="5">
    <source>
        <dbReference type="PIRSR" id="PIRSR622684-1"/>
    </source>
</evidence>
<proteinExistence type="inferred from homology"/>
<comment type="caution">
    <text evidence="9">The sequence shown here is derived from an EMBL/GenBank/DDBJ whole genome shotgun (WGS) entry which is preliminary data.</text>
</comment>
<dbReference type="SMART" id="SM00230">
    <property type="entry name" value="CysPc"/>
    <property type="match status" value="1"/>
</dbReference>
<evidence type="ECO:0000313" key="9">
    <source>
        <dbReference type="EMBL" id="CAF0806678.1"/>
    </source>
</evidence>
<evidence type="ECO:0000259" key="8">
    <source>
        <dbReference type="PROSITE" id="PS50203"/>
    </source>
</evidence>
<evidence type="ECO:0000256" key="2">
    <source>
        <dbReference type="ARBA" id="ARBA00022670"/>
    </source>
</evidence>
<dbReference type="Pfam" id="PF00648">
    <property type="entry name" value="Peptidase_C2"/>
    <property type="match status" value="1"/>
</dbReference>
<gene>
    <name evidence="9" type="ORF">GPM918_LOCUS3810</name>
    <name evidence="10" type="ORF">SRO942_LOCUS3810</name>
</gene>
<feature type="active site" evidence="5">
    <location>
        <position position="150"/>
    </location>
</feature>
<evidence type="ECO:0000313" key="11">
    <source>
        <dbReference type="Proteomes" id="UP000663829"/>
    </source>
</evidence>
<feature type="domain" description="Calpain catalytic" evidence="8">
    <location>
        <begin position="87"/>
        <end position="389"/>
    </location>
</feature>
<keyword evidence="11" id="KW-1185">Reference proteome</keyword>
<dbReference type="InterPro" id="IPR000169">
    <property type="entry name" value="Pept_cys_AS"/>
</dbReference>
<dbReference type="EMBL" id="CAJNOQ010000487">
    <property type="protein sequence ID" value="CAF0806678.1"/>
    <property type="molecule type" value="Genomic_DNA"/>
</dbReference>
<dbReference type="Gene3D" id="3.90.70.10">
    <property type="entry name" value="Cysteine proteinases"/>
    <property type="match status" value="1"/>
</dbReference>
<protein>
    <recommendedName>
        <fullName evidence="8">Calpain catalytic domain-containing protein</fullName>
    </recommendedName>
</protein>
<evidence type="ECO:0000313" key="10">
    <source>
        <dbReference type="EMBL" id="CAF3592135.1"/>
    </source>
</evidence>
<keyword evidence="4" id="KW-0788">Thiol protease</keyword>
<organism evidence="9 11">
    <name type="scientific">Didymodactylos carnosus</name>
    <dbReference type="NCBI Taxonomy" id="1234261"/>
    <lineage>
        <taxon>Eukaryota</taxon>
        <taxon>Metazoa</taxon>
        <taxon>Spiralia</taxon>
        <taxon>Gnathifera</taxon>
        <taxon>Rotifera</taxon>
        <taxon>Eurotatoria</taxon>
        <taxon>Bdelloidea</taxon>
        <taxon>Philodinida</taxon>
        <taxon>Philodinidae</taxon>
        <taxon>Didymodactylos</taxon>
    </lineage>
</organism>
<feature type="active site" evidence="5">
    <location>
        <position position="315"/>
    </location>
</feature>